<feature type="domain" description="PAS" evidence="7">
    <location>
        <begin position="14"/>
        <end position="47"/>
    </location>
</feature>
<reference evidence="10 11" key="2">
    <citation type="journal article" date="2016" name="Environ. Microbiol. Rep.">
        <title>Metagenomic evidence for the presence of phototrophic Gemmatimonadetes bacteria in diverse environments.</title>
        <authorList>
            <person name="Zeng Y."/>
            <person name="Baumbach J."/>
            <person name="Barbosa E.G."/>
            <person name="Azevedo V."/>
            <person name="Zhang C."/>
            <person name="Koblizek M."/>
        </authorList>
    </citation>
    <scope>NUCLEOTIDE SEQUENCE [LARGE SCALE GENOMIC DNA]</scope>
    <source>
        <strain evidence="10 11">AP64</strain>
    </source>
</reference>
<keyword evidence="2" id="KW-0472">Membrane</keyword>
<evidence type="ECO:0000256" key="2">
    <source>
        <dbReference type="ARBA" id="ARBA00022519"/>
    </source>
</evidence>
<protein>
    <recommendedName>
        <fullName evidence="12">Chemotaxis protein</fullName>
    </recommendedName>
</protein>
<evidence type="ECO:0000259" key="7">
    <source>
        <dbReference type="PROSITE" id="PS50112"/>
    </source>
</evidence>
<dbReference type="PANTHER" id="PTHR32089">
    <property type="entry name" value="METHYL-ACCEPTING CHEMOTAXIS PROTEIN MCPB"/>
    <property type="match status" value="1"/>
</dbReference>
<dbReference type="CDD" id="cd11386">
    <property type="entry name" value="MCP_signal"/>
    <property type="match status" value="1"/>
</dbReference>
<dbReference type="NCBIfam" id="TIGR00229">
    <property type="entry name" value="sensory_box"/>
    <property type="match status" value="1"/>
</dbReference>
<gene>
    <name evidence="10" type="ORF">GEMMAAP_15745</name>
</gene>
<dbReference type="KEGG" id="gph:GEMMAAP_15745"/>
<dbReference type="PROSITE" id="PS50111">
    <property type="entry name" value="CHEMOTAXIS_TRANSDUC_2"/>
    <property type="match status" value="1"/>
</dbReference>
<dbReference type="Gene3D" id="3.30.450.20">
    <property type="entry name" value="PAS domain"/>
    <property type="match status" value="2"/>
</dbReference>
<accession>A0A143BPG3</accession>
<feature type="domain" description="Methyl-accepting transducer" evidence="6">
    <location>
        <begin position="253"/>
        <end position="496"/>
    </location>
</feature>
<evidence type="ECO:0000256" key="3">
    <source>
        <dbReference type="ARBA" id="ARBA00023224"/>
    </source>
</evidence>
<evidence type="ECO:0000256" key="1">
    <source>
        <dbReference type="ARBA" id="ARBA00004429"/>
    </source>
</evidence>
<dbReference type="InterPro" id="IPR004090">
    <property type="entry name" value="Chemotax_Me-accpt_rcpt"/>
</dbReference>
<dbReference type="Pfam" id="PF00015">
    <property type="entry name" value="MCPsignal"/>
    <property type="match status" value="1"/>
</dbReference>
<dbReference type="PROSITE" id="PS50112">
    <property type="entry name" value="PAS"/>
    <property type="match status" value="1"/>
</dbReference>
<keyword evidence="2" id="KW-0997">Cell inner membrane</keyword>
<dbReference type="eggNOG" id="COG0840">
    <property type="taxonomic scope" value="Bacteria"/>
</dbReference>
<dbReference type="STRING" id="1379270.GEMMAAP_15745"/>
<organism evidence="10 11">
    <name type="scientific">Gemmatimonas phototrophica</name>
    <dbReference type="NCBI Taxonomy" id="1379270"/>
    <lineage>
        <taxon>Bacteria</taxon>
        <taxon>Pseudomonadati</taxon>
        <taxon>Gemmatimonadota</taxon>
        <taxon>Gemmatimonadia</taxon>
        <taxon>Gemmatimonadales</taxon>
        <taxon>Gemmatimonadaceae</taxon>
        <taxon>Gemmatimonas</taxon>
    </lineage>
</organism>
<dbReference type="Pfam" id="PF08448">
    <property type="entry name" value="PAS_4"/>
    <property type="match status" value="1"/>
</dbReference>
<dbReference type="PANTHER" id="PTHR32089:SF112">
    <property type="entry name" value="LYSOZYME-LIKE PROTEIN-RELATED"/>
    <property type="match status" value="1"/>
</dbReference>
<dbReference type="GO" id="GO:0007165">
    <property type="term" value="P:signal transduction"/>
    <property type="evidence" value="ECO:0007669"/>
    <property type="project" value="UniProtKB-KW"/>
</dbReference>
<feature type="domain" description="T-SNARE coiled-coil homology" evidence="9">
    <location>
        <begin position="412"/>
        <end position="474"/>
    </location>
</feature>
<dbReference type="InterPro" id="IPR000727">
    <property type="entry name" value="T_SNARE_dom"/>
</dbReference>
<comment type="subcellular location">
    <subcellularLocation>
        <location evidence="1">Cell inner membrane</location>
        <topology evidence="1">Multi-pass membrane protein</topology>
    </subcellularLocation>
</comment>
<comment type="similarity">
    <text evidence="4">Belongs to the methyl-accepting chemotaxis (MCP) protein family.</text>
</comment>
<keyword evidence="11" id="KW-1185">Reference proteome</keyword>
<dbReference type="InterPro" id="IPR000700">
    <property type="entry name" value="PAS-assoc_C"/>
</dbReference>
<dbReference type="CDD" id="cd00130">
    <property type="entry name" value="PAS"/>
    <property type="match status" value="1"/>
</dbReference>
<sequence>MADFAGQVTAIGRSNAVIEFDLDGNILQANDNFLAAVGYTLGDIVGKHHSLFVDESYKNSAEYREFWAKLRRGEFHSGEYKRLARGGKEIYISASYNPIRDRDGKVFKVVKYATDATEAVRMREEMALFKPMVENAKVNLMLCDLDYTIKYINPASVATLRRIEQHLPVKADQIVGQKIDIFHKDPAHQRAMLATDKHLPHNAKIRVGPEHLDLNAVAIYDKNGKYVGPMVNWSIITGQVKMADDFENTVATIASVVSSSSTELEASAQGMAASSEETSRQAQAVAAASEQATRNVQTVASSAEELTASIREIASRVQEASQISQVAVKKAGDTTDTMARLGNSSQEIGQVVKVITSIAQQTNLLALNATIEAARAGEAGKGFAVVANEVKELARQTAKATEEIGSKIAGVQSETNSAIGAIREITEVISKINEISTTIAGAVEEQNAATSEISRNVGEAARGTAEVSSSISMVTQVAAEGGRTAENIKGAASQLSHESERLNSAVTDFLTKMRAL</sequence>
<evidence type="ECO:0000313" key="11">
    <source>
        <dbReference type="Proteomes" id="UP000076404"/>
    </source>
</evidence>
<dbReference type="SUPFAM" id="SSF55785">
    <property type="entry name" value="PYP-like sensor domain (PAS domain)"/>
    <property type="match status" value="2"/>
</dbReference>
<dbReference type="AlphaFoldDB" id="A0A143BPG3"/>
<dbReference type="PROSITE" id="PS50192">
    <property type="entry name" value="T_SNARE"/>
    <property type="match status" value="1"/>
</dbReference>
<dbReference type="GO" id="GO:0004888">
    <property type="term" value="F:transmembrane signaling receptor activity"/>
    <property type="evidence" value="ECO:0007669"/>
    <property type="project" value="InterPro"/>
</dbReference>
<dbReference type="GO" id="GO:0005886">
    <property type="term" value="C:plasma membrane"/>
    <property type="evidence" value="ECO:0007669"/>
    <property type="project" value="UniProtKB-SubCell"/>
</dbReference>
<dbReference type="Gene3D" id="1.10.287.950">
    <property type="entry name" value="Methyl-accepting chemotaxis protein"/>
    <property type="match status" value="1"/>
</dbReference>
<evidence type="ECO:0000259" key="8">
    <source>
        <dbReference type="PROSITE" id="PS50113"/>
    </source>
</evidence>
<evidence type="ECO:0000259" key="6">
    <source>
        <dbReference type="PROSITE" id="PS50111"/>
    </source>
</evidence>
<dbReference type="SUPFAM" id="SSF58104">
    <property type="entry name" value="Methyl-accepting chemotaxis protein (MCP) signaling domain"/>
    <property type="match status" value="1"/>
</dbReference>
<proteinExistence type="inferred from homology"/>
<reference evidence="10 11" key="1">
    <citation type="journal article" date="2014" name="Proc. Natl. Acad. Sci. U.S.A.">
        <title>Functional type 2 photosynthetic reaction centers found in the rare bacterial phylum Gemmatimonadetes.</title>
        <authorList>
            <person name="Zeng Y."/>
            <person name="Feng F."/>
            <person name="Medova H."/>
            <person name="Dean J."/>
            <person name="Koblizek M."/>
        </authorList>
    </citation>
    <scope>NUCLEOTIDE SEQUENCE [LARGE SCALE GENOMIC DNA]</scope>
    <source>
        <strain evidence="10 11">AP64</strain>
    </source>
</reference>
<dbReference type="SMART" id="SM00283">
    <property type="entry name" value="MA"/>
    <property type="match status" value="1"/>
</dbReference>
<keyword evidence="3 5" id="KW-0807">Transducer</keyword>
<evidence type="ECO:0000259" key="9">
    <source>
        <dbReference type="PROSITE" id="PS50192"/>
    </source>
</evidence>
<keyword evidence="2" id="KW-1003">Cell membrane</keyword>
<evidence type="ECO:0000256" key="5">
    <source>
        <dbReference type="PROSITE-ProRule" id="PRU00284"/>
    </source>
</evidence>
<dbReference type="InterPro" id="IPR013656">
    <property type="entry name" value="PAS_4"/>
</dbReference>
<evidence type="ECO:0008006" key="12">
    <source>
        <dbReference type="Google" id="ProtNLM"/>
    </source>
</evidence>
<evidence type="ECO:0000256" key="4">
    <source>
        <dbReference type="ARBA" id="ARBA00029447"/>
    </source>
</evidence>
<dbReference type="PROSITE" id="PS50113">
    <property type="entry name" value="PAC"/>
    <property type="match status" value="1"/>
</dbReference>
<dbReference type="GO" id="GO:0006935">
    <property type="term" value="P:chemotaxis"/>
    <property type="evidence" value="ECO:0007669"/>
    <property type="project" value="InterPro"/>
</dbReference>
<feature type="domain" description="PAC" evidence="8">
    <location>
        <begin position="76"/>
        <end position="128"/>
    </location>
</feature>
<dbReference type="Proteomes" id="UP000076404">
    <property type="component" value="Chromosome"/>
</dbReference>
<dbReference type="InterPro" id="IPR035965">
    <property type="entry name" value="PAS-like_dom_sf"/>
</dbReference>
<dbReference type="InterPro" id="IPR004089">
    <property type="entry name" value="MCPsignal_dom"/>
</dbReference>
<name>A0A143BPG3_9BACT</name>
<evidence type="ECO:0000313" key="10">
    <source>
        <dbReference type="EMBL" id="AMW06926.1"/>
    </source>
</evidence>
<dbReference type="InterPro" id="IPR000014">
    <property type="entry name" value="PAS"/>
</dbReference>
<dbReference type="EMBL" id="CP011454">
    <property type="protein sequence ID" value="AMW06926.1"/>
    <property type="molecule type" value="Genomic_DNA"/>
</dbReference>
<dbReference type="PRINTS" id="PR00260">
    <property type="entry name" value="CHEMTRNSDUCR"/>
</dbReference>